<gene>
    <name evidence="7" type="ORF">POREN0001_0869</name>
</gene>
<evidence type="ECO:0000313" key="7">
    <source>
        <dbReference type="EMBL" id="EEN82945.1"/>
    </source>
</evidence>
<dbReference type="HAMAP" id="MF_00651">
    <property type="entry name" value="Nuclease_YqgF"/>
    <property type="match status" value="1"/>
</dbReference>
<keyword evidence="2 5" id="KW-0690">Ribosome biogenesis</keyword>
<dbReference type="GeneID" id="93364717"/>
<dbReference type="InterPro" id="IPR005227">
    <property type="entry name" value="YqgF"/>
</dbReference>
<dbReference type="CDD" id="cd16964">
    <property type="entry name" value="YqgF"/>
    <property type="match status" value="1"/>
</dbReference>
<dbReference type="Pfam" id="PF03652">
    <property type="entry name" value="RuvX"/>
    <property type="match status" value="1"/>
</dbReference>
<comment type="function">
    <text evidence="5">Could be a nuclease involved in processing of the 5'-end of pre-16S rRNA.</text>
</comment>
<evidence type="ECO:0000259" key="6">
    <source>
        <dbReference type="SMART" id="SM00732"/>
    </source>
</evidence>
<sequence length="148" mass="16558">MGRILAIDYGKKRTGLAVTDPLRITPGGLATVASSELLQYLSEYIPREGVDLVVVGYPRQMNNEESESMRYIGPFVAKLEKRFPQLRIVYYDERFTSCLAQKTILESGIGKQKRRNKALVDEVSAIIILQSYMESLAYSGAPLPLSPK</sequence>
<dbReference type="EMBL" id="ACNN01000016">
    <property type="protein sequence ID" value="EEN82945.1"/>
    <property type="molecule type" value="Genomic_DNA"/>
</dbReference>
<comment type="caution">
    <text evidence="7">The sequence shown here is derived from an EMBL/GenBank/DDBJ whole genome shotgun (WGS) entry which is preliminary data.</text>
</comment>
<keyword evidence="4 5" id="KW-0378">Hydrolase</keyword>
<evidence type="ECO:0000256" key="3">
    <source>
        <dbReference type="ARBA" id="ARBA00022722"/>
    </source>
</evidence>
<dbReference type="PANTHER" id="PTHR33317">
    <property type="entry name" value="POLYNUCLEOTIDYL TRANSFERASE, RIBONUCLEASE H-LIKE SUPERFAMILY PROTEIN"/>
    <property type="match status" value="1"/>
</dbReference>
<comment type="similarity">
    <text evidence="5">Belongs to the YqgF HJR family.</text>
</comment>
<dbReference type="eggNOG" id="COG0816">
    <property type="taxonomic scope" value="Bacteria"/>
</dbReference>
<evidence type="ECO:0000256" key="2">
    <source>
        <dbReference type="ARBA" id="ARBA00022517"/>
    </source>
</evidence>
<keyword evidence="1 5" id="KW-0963">Cytoplasm</keyword>
<dbReference type="AlphaFoldDB" id="C3J9U7"/>
<dbReference type="Proteomes" id="UP000004295">
    <property type="component" value="Unassembled WGS sequence"/>
</dbReference>
<evidence type="ECO:0000256" key="5">
    <source>
        <dbReference type="HAMAP-Rule" id="MF_00651"/>
    </source>
</evidence>
<dbReference type="GO" id="GO:0000967">
    <property type="term" value="P:rRNA 5'-end processing"/>
    <property type="evidence" value="ECO:0007669"/>
    <property type="project" value="UniProtKB-UniRule"/>
</dbReference>
<name>C3J9U7_POREA</name>
<reference evidence="7 8" key="1">
    <citation type="submission" date="2009-04" db="EMBL/GenBank/DDBJ databases">
        <authorList>
            <person name="Sebastian Y."/>
            <person name="Madupu R."/>
            <person name="Durkin A.S."/>
            <person name="Torralba M."/>
            <person name="Methe B."/>
            <person name="Sutton G.G."/>
            <person name="Strausberg R.L."/>
            <person name="Nelson K.E."/>
        </authorList>
    </citation>
    <scope>NUCLEOTIDE SEQUENCE [LARGE SCALE GENOMIC DNA]</scope>
    <source>
        <strain evidence="8">ATCC 35406 / BCRC 14492 / JCM 8526 / NCTC 13058 / HG 370</strain>
    </source>
</reference>
<dbReference type="InterPro" id="IPR037027">
    <property type="entry name" value="YqgF/RNaseH-like_dom_sf"/>
</dbReference>
<dbReference type="PANTHER" id="PTHR33317:SF4">
    <property type="entry name" value="POLYNUCLEOTIDYL TRANSFERASE, RIBONUCLEASE H-LIKE SUPERFAMILY PROTEIN"/>
    <property type="match status" value="1"/>
</dbReference>
<dbReference type="NCBIfam" id="TIGR00250">
    <property type="entry name" value="RNAse_H_YqgF"/>
    <property type="match status" value="1"/>
</dbReference>
<comment type="subcellular location">
    <subcellularLocation>
        <location evidence="5">Cytoplasm</location>
    </subcellularLocation>
</comment>
<dbReference type="Gene3D" id="3.30.420.140">
    <property type="entry name" value="YqgF/RNase H-like domain"/>
    <property type="match status" value="1"/>
</dbReference>
<dbReference type="SUPFAM" id="SSF53098">
    <property type="entry name" value="Ribonuclease H-like"/>
    <property type="match status" value="1"/>
</dbReference>
<evidence type="ECO:0000256" key="1">
    <source>
        <dbReference type="ARBA" id="ARBA00022490"/>
    </source>
</evidence>
<evidence type="ECO:0000256" key="4">
    <source>
        <dbReference type="ARBA" id="ARBA00022801"/>
    </source>
</evidence>
<organism evidence="7 8">
    <name type="scientific">Porphyromonas endodontalis (strain ATCC 35406 / DSM 24491 / JCM 8526 / CCUG 16442 / BCRC 14492 / NCTC 13058 / HG 370)</name>
    <name type="common">Bacteroides endodontalis</name>
    <dbReference type="NCBI Taxonomy" id="553175"/>
    <lineage>
        <taxon>Bacteria</taxon>
        <taxon>Pseudomonadati</taxon>
        <taxon>Bacteroidota</taxon>
        <taxon>Bacteroidia</taxon>
        <taxon>Bacteroidales</taxon>
        <taxon>Porphyromonadaceae</taxon>
        <taxon>Porphyromonas</taxon>
    </lineage>
</organism>
<dbReference type="SMART" id="SM00732">
    <property type="entry name" value="YqgFc"/>
    <property type="match status" value="1"/>
</dbReference>
<dbReference type="InterPro" id="IPR012337">
    <property type="entry name" value="RNaseH-like_sf"/>
</dbReference>
<dbReference type="STRING" id="553175.POREN0001_0869"/>
<proteinExistence type="inferred from homology"/>
<protein>
    <recommendedName>
        <fullName evidence="5">Putative pre-16S rRNA nuclease</fullName>
        <ecNumber evidence="5">3.1.-.-</ecNumber>
    </recommendedName>
</protein>
<keyword evidence="8" id="KW-1185">Reference proteome</keyword>
<accession>C3J9U7</accession>
<dbReference type="GO" id="GO:0004518">
    <property type="term" value="F:nuclease activity"/>
    <property type="evidence" value="ECO:0007669"/>
    <property type="project" value="UniProtKB-KW"/>
</dbReference>
<evidence type="ECO:0000313" key="8">
    <source>
        <dbReference type="Proteomes" id="UP000004295"/>
    </source>
</evidence>
<dbReference type="InterPro" id="IPR006641">
    <property type="entry name" value="YqgF/RNaseH-like_dom"/>
</dbReference>
<dbReference type="RefSeq" id="WP_004333162.1">
    <property type="nucleotide sequence ID" value="NZ_ACNN01000016.1"/>
</dbReference>
<feature type="domain" description="YqgF/RNase H-like" evidence="6">
    <location>
        <begin position="2"/>
        <end position="100"/>
    </location>
</feature>
<dbReference type="EC" id="3.1.-.-" evidence="5"/>
<keyword evidence="3 5" id="KW-0540">Nuclease</keyword>
<dbReference type="GO" id="GO:0005829">
    <property type="term" value="C:cytosol"/>
    <property type="evidence" value="ECO:0007669"/>
    <property type="project" value="TreeGrafter"/>
</dbReference>
<dbReference type="GO" id="GO:0016788">
    <property type="term" value="F:hydrolase activity, acting on ester bonds"/>
    <property type="evidence" value="ECO:0007669"/>
    <property type="project" value="UniProtKB-UniRule"/>
</dbReference>